<dbReference type="InterPro" id="IPR023393">
    <property type="entry name" value="START-like_dom_sf"/>
</dbReference>
<protein>
    <recommendedName>
        <fullName evidence="2">DUF2505 domain-containing protein</fullName>
    </recommendedName>
</protein>
<gene>
    <name evidence="1" type="ORF">AVDCRST_MAG47-2926</name>
</gene>
<reference evidence="1" key="1">
    <citation type="submission" date="2020-02" db="EMBL/GenBank/DDBJ databases">
        <authorList>
            <person name="Meier V. D."/>
        </authorList>
    </citation>
    <scope>NUCLEOTIDE SEQUENCE</scope>
    <source>
        <strain evidence="1">AVDCRST_MAG47</strain>
    </source>
</reference>
<dbReference type="AlphaFoldDB" id="A0A6J4NUG2"/>
<name>A0A6J4NUG2_9ACTN</name>
<dbReference type="Pfam" id="PF10698">
    <property type="entry name" value="DUF2505"/>
    <property type="match status" value="1"/>
</dbReference>
<dbReference type="Gene3D" id="3.30.530.20">
    <property type="match status" value="1"/>
</dbReference>
<organism evidence="1">
    <name type="scientific">uncultured Nocardioidaceae bacterium</name>
    <dbReference type="NCBI Taxonomy" id="253824"/>
    <lineage>
        <taxon>Bacteria</taxon>
        <taxon>Bacillati</taxon>
        <taxon>Actinomycetota</taxon>
        <taxon>Actinomycetes</taxon>
        <taxon>Propionibacteriales</taxon>
        <taxon>Nocardioidaceae</taxon>
        <taxon>environmental samples</taxon>
    </lineage>
</organism>
<dbReference type="InterPro" id="IPR019639">
    <property type="entry name" value="DUF2505"/>
</dbReference>
<proteinExistence type="predicted"/>
<evidence type="ECO:0008006" key="2">
    <source>
        <dbReference type="Google" id="ProtNLM"/>
    </source>
</evidence>
<evidence type="ECO:0000313" key="1">
    <source>
        <dbReference type="EMBL" id="CAA9392743.1"/>
    </source>
</evidence>
<dbReference type="EMBL" id="CADCUK010000191">
    <property type="protein sequence ID" value="CAA9392743.1"/>
    <property type="molecule type" value="Genomic_DNA"/>
</dbReference>
<dbReference type="SUPFAM" id="SSF55961">
    <property type="entry name" value="Bet v1-like"/>
    <property type="match status" value="1"/>
</dbReference>
<accession>A0A6J4NUG2</accession>
<sequence>MIRRGSGHDGAMKVTHTATYEAPLAEVYAMLTDPGFRRYAADATGVLSADVTVEPAGGGHVVTIDQVQPTEGVPAFAKKFAGETTRAVQVETWTSQDRATLTVQTPGRPTDVSGDYVLTEQGGTTTQTFTGEVKVKVPLIKDRLEKLMAQLFSEGRDKEQAAGAAWLRGQR</sequence>